<reference evidence="1 2" key="1">
    <citation type="journal article" date="2023" name="Plants (Basel)">
        <title>Bridging the Gap: Combining Genomics and Transcriptomics Approaches to Understand Stylosanthes scabra, an Orphan Legume from the Brazilian Caatinga.</title>
        <authorList>
            <person name="Ferreira-Neto J.R.C."/>
            <person name="da Silva M.D."/>
            <person name="Binneck E."/>
            <person name="de Melo N.F."/>
            <person name="da Silva R.H."/>
            <person name="de Melo A.L.T.M."/>
            <person name="Pandolfi V."/>
            <person name="Bustamante F.O."/>
            <person name="Brasileiro-Vidal A.C."/>
            <person name="Benko-Iseppon A.M."/>
        </authorList>
    </citation>
    <scope>NUCLEOTIDE SEQUENCE [LARGE SCALE GENOMIC DNA]</scope>
    <source>
        <tissue evidence="1">Leaves</tissue>
    </source>
</reference>
<sequence>PHSHHLKLTFTVSSSAPVAQIPPSMFIRFVTSHPFSVVVAAHPPSFRFAARSRSLQPLIMSPFTAHHVSFAVSLSSSP</sequence>
<accession>A0ABU6UI01</accession>
<keyword evidence="2" id="KW-1185">Reference proteome</keyword>
<evidence type="ECO:0000313" key="1">
    <source>
        <dbReference type="EMBL" id="MED6160937.1"/>
    </source>
</evidence>
<name>A0ABU6UI01_9FABA</name>
<protein>
    <submittedName>
        <fullName evidence="1">Uncharacterized protein</fullName>
    </submittedName>
</protein>
<organism evidence="1 2">
    <name type="scientific">Stylosanthes scabra</name>
    <dbReference type="NCBI Taxonomy" id="79078"/>
    <lineage>
        <taxon>Eukaryota</taxon>
        <taxon>Viridiplantae</taxon>
        <taxon>Streptophyta</taxon>
        <taxon>Embryophyta</taxon>
        <taxon>Tracheophyta</taxon>
        <taxon>Spermatophyta</taxon>
        <taxon>Magnoliopsida</taxon>
        <taxon>eudicotyledons</taxon>
        <taxon>Gunneridae</taxon>
        <taxon>Pentapetalae</taxon>
        <taxon>rosids</taxon>
        <taxon>fabids</taxon>
        <taxon>Fabales</taxon>
        <taxon>Fabaceae</taxon>
        <taxon>Papilionoideae</taxon>
        <taxon>50 kb inversion clade</taxon>
        <taxon>dalbergioids sensu lato</taxon>
        <taxon>Dalbergieae</taxon>
        <taxon>Pterocarpus clade</taxon>
        <taxon>Stylosanthes</taxon>
    </lineage>
</organism>
<proteinExistence type="predicted"/>
<gene>
    <name evidence="1" type="ORF">PIB30_055975</name>
</gene>
<comment type="caution">
    <text evidence="1">The sequence shown here is derived from an EMBL/GenBank/DDBJ whole genome shotgun (WGS) entry which is preliminary data.</text>
</comment>
<dbReference type="EMBL" id="JASCZI010121271">
    <property type="protein sequence ID" value="MED6160937.1"/>
    <property type="molecule type" value="Genomic_DNA"/>
</dbReference>
<evidence type="ECO:0000313" key="2">
    <source>
        <dbReference type="Proteomes" id="UP001341840"/>
    </source>
</evidence>
<feature type="non-terminal residue" evidence="1">
    <location>
        <position position="1"/>
    </location>
</feature>
<dbReference type="Proteomes" id="UP001341840">
    <property type="component" value="Unassembled WGS sequence"/>
</dbReference>